<dbReference type="EMBL" id="CP011971">
    <property type="protein sequence ID" value="AMN48080.1"/>
    <property type="molecule type" value="Genomic_DNA"/>
</dbReference>
<feature type="domain" description="Antitoxin SocA-like Panacea" evidence="1">
    <location>
        <begin position="31"/>
        <end position="141"/>
    </location>
</feature>
<name>A0A127FE11_STEDE</name>
<dbReference type="STRING" id="465721.ACG33_13410"/>
<keyword evidence="3" id="KW-1185">Reference proteome</keyword>
<dbReference type="Pfam" id="PF13274">
    <property type="entry name" value="SocA_Panacea"/>
    <property type="match status" value="1"/>
</dbReference>
<reference evidence="2 3" key="1">
    <citation type="submission" date="2015-06" db="EMBL/GenBank/DDBJ databases">
        <title>A Comprehensive Approach to Explore the Metabolic and Phylogenetic Diversity of Bacterial Steroid Degradation in the Environment: Testosterone as an Example.</title>
        <authorList>
            <person name="Yang F.-C."/>
            <person name="Chen Y.-L."/>
            <person name="Yu C.-P."/>
            <person name="Tang S.-L."/>
            <person name="Wang P.-H."/>
            <person name="Ismail W."/>
            <person name="Wang C.-H."/>
            <person name="Yang C.-Y."/>
            <person name="Chiang Y.-R."/>
        </authorList>
    </citation>
    <scope>NUCLEOTIDE SEQUENCE [LARGE SCALE GENOMIC DNA]</scope>
    <source>
        <strain evidence="2 3">DSM 18526</strain>
    </source>
</reference>
<gene>
    <name evidence="2" type="ORF">ACG33_13410</name>
</gene>
<dbReference type="RefSeq" id="WP_066921953.1">
    <property type="nucleotide sequence ID" value="NZ_CP011971.1"/>
</dbReference>
<evidence type="ECO:0000313" key="3">
    <source>
        <dbReference type="Proteomes" id="UP000070250"/>
    </source>
</evidence>
<accession>A0A127FE11</accession>
<dbReference type="KEGG" id="sdf:ACG33_13410"/>
<sequence length="177" mass="20232">MGRFRFDFDKGLEAIIYIAARIPDPTFHHISKVLYFADLDHLANYGRFVAGDRYIAMEYGPVPSNVHNIMRAGRGAREFVDQKEAIKNSISVPGRYTVHPLRESRNSIFSRSDLECIDRSIAKYGRKSFGQLVDESHDAAWRATSEGQEMSLLEIARMMEHTEEVLEHLEIADERAA</sequence>
<evidence type="ECO:0000313" key="2">
    <source>
        <dbReference type="EMBL" id="AMN48080.1"/>
    </source>
</evidence>
<proteinExistence type="predicted"/>
<dbReference type="OrthoDB" id="9813053at2"/>
<dbReference type="AlphaFoldDB" id="A0A127FE11"/>
<evidence type="ECO:0000259" key="1">
    <source>
        <dbReference type="Pfam" id="PF13274"/>
    </source>
</evidence>
<dbReference type="Proteomes" id="UP000070250">
    <property type="component" value="Chromosome"/>
</dbReference>
<protein>
    <recommendedName>
        <fullName evidence="1">Antitoxin SocA-like Panacea domain-containing protein</fullName>
    </recommendedName>
</protein>
<organism evidence="2 3">
    <name type="scientific">Steroidobacter denitrificans</name>
    <dbReference type="NCBI Taxonomy" id="465721"/>
    <lineage>
        <taxon>Bacteria</taxon>
        <taxon>Pseudomonadati</taxon>
        <taxon>Pseudomonadota</taxon>
        <taxon>Gammaproteobacteria</taxon>
        <taxon>Steroidobacterales</taxon>
        <taxon>Steroidobacteraceae</taxon>
        <taxon>Steroidobacter</taxon>
    </lineage>
</organism>
<dbReference type="InterPro" id="IPR025272">
    <property type="entry name" value="SocA_Panacea"/>
</dbReference>